<feature type="domain" description="Transposable element P transposase-like RNase H" evidence="1">
    <location>
        <begin position="43"/>
        <end position="131"/>
    </location>
</feature>
<proteinExistence type="predicted"/>
<reference evidence="2" key="1">
    <citation type="journal article" date="2021" name="G3 (Bethesda)">
        <title>Genome and transcriptome analysis of the beet armyworm Spodoptera exigua reveals targets for pest control. .</title>
        <authorList>
            <person name="Simon S."/>
            <person name="Breeschoten T."/>
            <person name="Jansen H.J."/>
            <person name="Dirks R.P."/>
            <person name="Schranz M.E."/>
            <person name="Ros V.I.D."/>
        </authorList>
    </citation>
    <scope>NUCLEOTIDE SEQUENCE</scope>
    <source>
        <strain evidence="2">TB_SE_WUR_2020</strain>
    </source>
</reference>
<comment type="caution">
    <text evidence="2">The sequence shown here is derived from an EMBL/GenBank/DDBJ whole genome shotgun (WGS) entry which is preliminary data.</text>
</comment>
<dbReference type="AlphaFoldDB" id="A0A922M7J8"/>
<dbReference type="InterPro" id="IPR048365">
    <property type="entry name" value="TNP-like_RNaseH_N"/>
</dbReference>
<protein>
    <recommendedName>
        <fullName evidence="1">Transposable element P transposase-like RNase H domain-containing protein</fullName>
    </recommendedName>
</protein>
<dbReference type="Proteomes" id="UP000814243">
    <property type="component" value="Unassembled WGS sequence"/>
</dbReference>
<dbReference type="Pfam" id="PF21787">
    <property type="entry name" value="TNP-like_RNaseH_N"/>
    <property type="match status" value="1"/>
</dbReference>
<evidence type="ECO:0000313" key="2">
    <source>
        <dbReference type="EMBL" id="KAH9631481.1"/>
    </source>
</evidence>
<evidence type="ECO:0000259" key="1">
    <source>
        <dbReference type="Pfam" id="PF21787"/>
    </source>
</evidence>
<gene>
    <name evidence="2" type="ORF">HF086_004642</name>
</gene>
<accession>A0A922M7J8</accession>
<sequence length="147" mass="16354">MKCYLGCPSNDKDLNPMSAAGDTYLNPTPGPSSLTEIVSDCVRLEYNVKLGRIIDFEDLGTTCRQSLADHALVLMIKTIKSKYKQPISYTFCMGSTKAPDLKEIKKHFKIGLKETTICDQAATNTKVVKMLQGKIFKSWNTSLVLLK</sequence>
<name>A0A922M7J8_SPOEX</name>
<organism evidence="2 3">
    <name type="scientific">Spodoptera exigua</name>
    <name type="common">Beet armyworm</name>
    <name type="synonym">Noctua fulgens</name>
    <dbReference type="NCBI Taxonomy" id="7107"/>
    <lineage>
        <taxon>Eukaryota</taxon>
        <taxon>Metazoa</taxon>
        <taxon>Ecdysozoa</taxon>
        <taxon>Arthropoda</taxon>
        <taxon>Hexapoda</taxon>
        <taxon>Insecta</taxon>
        <taxon>Pterygota</taxon>
        <taxon>Neoptera</taxon>
        <taxon>Endopterygota</taxon>
        <taxon>Lepidoptera</taxon>
        <taxon>Glossata</taxon>
        <taxon>Ditrysia</taxon>
        <taxon>Noctuoidea</taxon>
        <taxon>Noctuidae</taxon>
        <taxon>Amphipyrinae</taxon>
        <taxon>Spodoptera</taxon>
    </lineage>
</organism>
<evidence type="ECO:0000313" key="3">
    <source>
        <dbReference type="Proteomes" id="UP000814243"/>
    </source>
</evidence>
<dbReference type="EMBL" id="JACEFF010000758">
    <property type="protein sequence ID" value="KAH9631481.1"/>
    <property type="molecule type" value="Genomic_DNA"/>
</dbReference>